<keyword evidence="1" id="KW-1133">Transmembrane helix</keyword>
<dbReference type="EMBL" id="SGXE01000002">
    <property type="protein sequence ID" value="RZS93987.1"/>
    <property type="molecule type" value="Genomic_DNA"/>
</dbReference>
<proteinExistence type="predicted"/>
<sequence>MIYNVRYSRENYIKDNRNYLKYFRKKPLFNTLMIFVLVVIMYQCVSLFYKNEVVLTILFSIGFTSFFFFLIEIYIIIINLYKINKSAKSIVERVENIVFEPTVINFSDGVHSFPVFKSQIKECLIIKDTLFIVMKKKKTWPARINKSEVGEREFELILNEFRNNKIKVTEVK</sequence>
<evidence type="ECO:0000313" key="3">
    <source>
        <dbReference type="Proteomes" id="UP000292262"/>
    </source>
</evidence>
<gene>
    <name evidence="2" type="ORF">EV197_2569</name>
</gene>
<protein>
    <recommendedName>
        <fullName evidence="4">YcxB-like protein</fullName>
    </recommendedName>
</protein>
<evidence type="ECO:0000256" key="1">
    <source>
        <dbReference type="SAM" id="Phobius"/>
    </source>
</evidence>
<organism evidence="2 3">
    <name type="scientific">Aquimarina brevivitae</name>
    <dbReference type="NCBI Taxonomy" id="323412"/>
    <lineage>
        <taxon>Bacteria</taxon>
        <taxon>Pseudomonadati</taxon>
        <taxon>Bacteroidota</taxon>
        <taxon>Flavobacteriia</taxon>
        <taxon>Flavobacteriales</taxon>
        <taxon>Flavobacteriaceae</taxon>
        <taxon>Aquimarina</taxon>
    </lineage>
</organism>
<comment type="caution">
    <text evidence="2">The sequence shown here is derived from an EMBL/GenBank/DDBJ whole genome shotgun (WGS) entry which is preliminary data.</text>
</comment>
<name>A0A4Q7P2X9_9FLAO</name>
<evidence type="ECO:0008006" key="4">
    <source>
        <dbReference type="Google" id="ProtNLM"/>
    </source>
</evidence>
<accession>A0A4Q7P2X9</accession>
<dbReference type="Proteomes" id="UP000292262">
    <property type="component" value="Unassembled WGS sequence"/>
</dbReference>
<evidence type="ECO:0000313" key="2">
    <source>
        <dbReference type="EMBL" id="RZS93987.1"/>
    </source>
</evidence>
<keyword evidence="1" id="KW-0472">Membrane</keyword>
<keyword evidence="3" id="KW-1185">Reference proteome</keyword>
<keyword evidence="1" id="KW-0812">Transmembrane</keyword>
<dbReference type="AlphaFoldDB" id="A0A4Q7P2X9"/>
<feature type="transmembrane region" description="Helical" evidence="1">
    <location>
        <begin position="55"/>
        <end position="81"/>
    </location>
</feature>
<reference evidence="2 3" key="1">
    <citation type="submission" date="2019-02" db="EMBL/GenBank/DDBJ databases">
        <title>Genomic Encyclopedia of Type Strains, Phase IV (KMG-IV): sequencing the most valuable type-strain genomes for metagenomic binning, comparative biology and taxonomic classification.</title>
        <authorList>
            <person name="Goeker M."/>
        </authorList>
    </citation>
    <scope>NUCLEOTIDE SEQUENCE [LARGE SCALE GENOMIC DNA]</scope>
    <source>
        <strain evidence="2 3">DSM 17196</strain>
    </source>
</reference>
<feature type="transmembrane region" description="Helical" evidence="1">
    <location>
        <begin position="27"/>
        <end position="49"/>
    </location>
</feature>